<comment type="caution">
    <text evidence="2">The sequence shown here is derived from an EMBL/GenBank/DDBJ whole genome shotgun (WGS) entry which is preliminary data.</text>
</comment>
<dbReference type="AlphaFoldDB" id="A0A328P631"/>
<protein>
    <recommendedName>
        <fullName evidence="4">Secreted protein</fullName>
    </recommendedName>
</protein>
<keyword evidence="1" id="KW-0732">Signal</keyword>
<dbReference type="RefSeq" id="WP_111980860.1">
    <property type="nucleotide sequence ID" value="NZ_NFZS01000001.1"/>
</dbReference>
<evidence type="ECO:0000313" key="2">
    <source>
        <dbReference type="EMBL" id="RAO76793.1"/>
    </source>
</evidence>
<dbReference type="Proteomes" id="UP000248926">
    <property type="component" value="Unassembled WGS sequence"/>
</dbReference>
<accession>A0A328P631</accession>
<proteinExistence type="predicted"/>
<feature type="signal peptide" evidence="1">
    <location>
        <begin position="1"/>
        <end position="21"/>
    </location>
</feature>
<evidence type="ECO:0000313" key="3">
    <source>
        <dbReference type="Proteomes" id="UP000248926"/>
    </source>
</evidence>
<keyword evidence="3" id="KW-1185">Reference proteome</keyword>
<feature type="chain" id="PRO_5016308301" description="Secreted protein" evidence="1">
    <location>
        <begin position="22"/>
        <end position="227"/>
    </location>
</feature>
<organism evidence="2 3">
    <name type="scientific">Dyella jiangningensis</name>
    <dbReference type="NCBI Taxonomy" id="1379159"/>
    <lineage>
        <taxon>Bacteria</taxon>
        <taxon>Pseudomonadati</taxon>
        <taxon>Pseudomonadota</taxon>
        <taxon>Gammaproteobacteria</taxon>
        <taxon>Lysobacterales</taxon>
        <taxon>Rhodanobacteraceae</taxon>
        <taxon>Dyella</taxon>
    </lineage>
</organism>
<evidence type="ECO:0000256" key="1">
    <source>
        <dbReference type="SAM" id="SignalP"/>
    </source>
</evidence>
<name>A0A328P631_9GAMM</name>
<dbReference type="PROSITE" id="PS51257">
    <property type="entry name" value="PROKAR_LIPOPROTEIN"/>
    <property type="match status" value="1"/>
</dbReference>
<dbReference type="EMBL" id="NFZS01000001">
    <property type="protein sequence ID" value="RAO76793.1"/>
    <property type="molecule type" value="Genomic_DNA"/>
</dbReference>
<dbReference type="OrthoDB" id="194242at2"/>
<sequence>MKNVWKKGVVIACALSVSACASIVGGRYQKVQVEARAADQSIRADCTLSNGQGQVRVTTPGTAVIHRSSQDLSVSCQQDGKQIAQQSYDATIRGMVWGNIVFGGLIGVVVDFSDGAAHHYPDKVSILVPSQYTAAATYPNTGAQSNAHPSAPPLSDLASLDNRVSKSMFNAAQNVAASRQCDRAIHVVMVDGQRAMFRSQCPASNDVQIECAGDACVAMQPAGIAAN</sequence>
<gene>
    <name evidence="2" type="ORF">CA260_02425</name>
</gene>
<reference evidence="2 3" key="1">
    <citation type="journal article" date="2018" name="Genet. Mol. Biol.">
        <title>The genome sequence of Dyella jiangningensis FCAV SCS01 from a lignocellulose-decomposing microbial consortium metagenome reveals potential for biotechnological applications.</title>
        <authorList>
            <person name="Desiderato J.G."/>
            <person name="Alvarenga D.O."/>
            <person name="Constancio M.T.L."/>
            <person name="Alves L.M.C."/>
            <person name="Varani A.M."/>
        </authorList>
    </citation>
    <scope>NUCLEOTIDE SEQUENCE [LARGE SCALE GENOMIC DNA]</scope>
    <source>
        <strain evidence="2 3">FCAV SCS01</strain>
    </source>
</reference>
<evidence type="ECO:0008006" key="4">
    <source>
        <dbReference type="Google" id="ProtNLM"/>
    </source>
</evidence>